<keyword evidence="5" id="KW-1185">Reference proteome</keyword>
<dbReference type="EnsemblMetazoa" id="ASIC003411-RA">
    <property type="protein sequence ID" value="ASIC003411-PA"/>
    <property type="gene ID" value="ASIC003411"/>
</dbReference>
<accession>A0A084VE96</accession>
<dbReference type="Proteomes" id="UP000030765">
    <property type="component" value="Unassembled WGS sequence"/>
</dbReference>
<dbReference type="VEuPathDB" id="VectorBase:ASIC003411"/>
<dbReference type="PROSITE" id="PS51450">
    <property type="entry name" value="LRR"/>
    <property type="match status" value="1"/>
</dbReference>
<evidence type="ECO:0000313" key="5">
    <source>
        <dbReference type="Proteomes" id="UP000030765"/>
    </source>
</evidence>
<dbReference type="AlphaFoldDB" id="A0A084VE96"/>
<dbReference type="SUPFAM" id="SSF52058">
    <property type="entry name" value="L domain-like"/>
    <property type="match status" value="1"/>
</dbReference>
<keyword evidence="1" id="KW-0433">Leucine-rich repeat</keyword>
<reference evidence="4" key="2">
    <citation type="submission" date="2020-05" db="UniProtKB">
        <authorList>
            <consortium name="EnsemblMetazoa"/>
        </authorList>
    </citation>
    <scope>IDENTIFICATION</scope>
</reference>
<dbReference type="InterPro" id="IPR050333">
    <property type="entry name" value="SLRP"/>
</dbReference>
<organism evidence="3">
    <name type="scientific">Anopheles sinensis</name>
    <name type="common">Mosquito</name>
    <dbReference type="NCBI Taxonomy" id="74873"/>
    <lineage>
        <taxon>Eukaryota</taxon>
        <taxon>Metazoa</taxon>
        <taxon>Ecdysozoa</taxon>
        <taxon>Arthropoda</taxon>
        <taxon>Hexapoda</taxon>
        <taxon>Insecta</taxon>
        <taxon>Pterygota</taxon>
        <taxon>Neoptera</taxon>
        <taxon>Endopterygota</taxon>
        <taxon>Diptera</taxon>
        <taxon>Nematocera</taxon>
        <taxon>Culicoidea</taxon>
        <taxon>Culicidae</taxon>
        <taxon>Anophelinae</taxon>
        <taxon>Anopheles</taxon>
    </lineage>
</organism>
<dbReference type="SMART" id="SM00369">
    <property type="entry name" value="LRR_TYP"/>
    <property type="match status" value="5"/>
</dbReference>
<reference evidence="3 5" key="1">
    <citation type="journal article" date="2014" name="BMC Genomics">
        <title>Genome sequence of Anopheles sinensis provides insight into genetics basis of mosquito competence for malaria parasites.</title>
        <authorList>
            <person name="Zhou D."/>
            <person name="Zhang D."/>
            <person name="Ding G."/>
            <person name="Shi L."/>
            <person name="Hou Q."/>
            <person name="Ye Y."/>
            <person name="Xu Y."/>
            <person name="Zhou H."/>
            <person name="Xiong C."/>
            <person name="Li S."/>
            <person name="Yu J."/>
            <person name="Hong S."/>
            <person name="Yu X."/>
            <person name="Zou P."/>
            <person name="Chen C."/>
            <person name="Chang X."/>
            <person name="Wang W."/>
            <person name="Lv Y."/>
            <person name="Sun Y."/>
            <person name="Ma L."/>
            <person name="Shen B."/>
            <person name="Zhu C."/>
        </authorList>
    </citation>
    <scope>NUCLEOTIDE SEQUENCE [LARGE SCALE GENOMIC DNA]</scope>
</reference>
<sequence length="412" mass="46851">MYILFDDYSLMMLLINVDLLNAVGLKCELTTCTISDLQSSSETFVYQYLPNDIQTVVFVNLMVPHVDGSILDGLGKLRSQRVYIQQSKDLQQITLTRACSIATLQISRTGLREIRFEENDKLIHLKIQYSNLMSLPKTVGRLTKLFSLDIAHSAILHLDLASFCSSKELHKLTIRQSKLQFIYINEKIMDCLINVASLDISHNQYLAIDLKYFNMFPHIHDINLSSNNIKYLSRMMVSPTLEYLNLAGNRLTSLDLCEWQVPNLATLIVGNNFLRTLPKCLENLTNLTVVELQSNRISFVSIESFALLSMLRSIDLAENNMTAILLNSTHFPPQLNSLKIHHNHITQLNLTFIPVQSLEVDVRNNLITCFDVYSTSPAVSAVQMENNPTDCSWTAPQERELVKCAKKQDETC</sequence>
<evidence type="ECO:0000256" key="2">
    <source>
        <dbReference type="ARBA" id="ARBA00022737"/>
    </source>
</evidence>
<dbReference type="PANTHER" id="PTHR45712">
    <property type="entry name" value="AGAP008170-PA"/>
    <property type="match status" value="1"/>
</dbReference>
<dbReference type="EMBL" id="KE524775">
    <property type="protein sequence ID" value="KFB36290.1"/>
    <property type="molecule type" value="Genomic_DNA"/>
</dbReference>
<evidence type="ECO:0000256" key="1">
    <source>
        <dbReference type="ARBA" id="ARBA00022614"/>
    </source>
</evidence>
<evidence type="ECO:0000313" key="4">
    <source>
        <dbReference type="EnsemblMetazoa" id="ASIC003411-PA"/>
    </source>
</evidence>
<dbReference type="STRING" id="74873.A0A084VE96"/>
<evidence type="ECO:0000313" key="3">
    <source>
        <dbReference type="EMBL" id="KFB36290.1"/>
    </source>
</evidence>
<dbReference type="PANTHER" id="PTHR45712:SF22">
    <property type="entry name" value="INSULIN-LIKE GROWTH FACTOR-BINDING PROTEIN COMPLEX ACID LABILE SUBUNIT"/>
    <property type="match status" value="1"/>
</dbReference>
<keyword evidence="2" id="KW-0677">Repeat</keyword>
<dbReference type="SMART" id="SM00364">
    <property type="entry name" value="LRR_BAC"/>
    <property type="match status" value="3"/>
</dbReference>
<protein>
    <submittedName>
        <fullName evidence="3">AGAP005667-PA-like protein</fullName>
    </submittedName>
</protein>
<dbReference type="Gene3D" id="3.80.10.10">
    <property type="entry name" value="Ribonuclease Inhibitor"/>
    <property type="match status" value="2"/>
</dbReference>
<dbReference type="VEuPathDB" id="VectorBase:ASIS016216"/>
<dbReference type="EMBL" id="ATLV01012259">
    <property type="status" value="NOT_ANNOTATED_CDS"/>
    <property type="molecule type" value="Genomic_DNA"/>
</dbReference>
<dbReference type="InterPro" id="IPR032675">
    <property type="entry name" value="LRR_dom_sf"/>
</dbReference>
<name>A0A084VE96_ANOSI</name>
<dbReference type="Pfam" id="PF13855">
    <property type="entry name" value="LRR_8"/>
    <property type="match status" value="2"/>
</dbReference>
<dbReference type="OrthoDB" id="7743379at2759"/>
<proteinExistence type="predicted"/>
<dbReference type="OMA" id="ELRMDIN"/>
<gene>
    <name evidence="3" type="ORF">ZHAS_00003411</name>
</gene>
<dbReference type="InterPro" id="IPR001611">
    <property type="entry name" value="Leu-rich_rpt"/>
</dbReference>
<dbReference type="InterPro" id="IPR003591">
    <property type="entry name" value="Leu-rich_rpt_typical-subtyp"/>
</dbReference>